<name>A0AAD9L8Z3_PAPLA</name>
<evidence type="ECO:0000256" key="3">
    <source>
        <dbReference type="PROSITE-ProRule" id="PRU00023"/>
    </source>
</evidence>
<reference evidence="4" key="1">
    <citation type="submission" date="2023-02" db="EMBL/GenBank/DDBJ databases">
        <title>Identification and recombinant expression of a fungal hydrolase from Papiliotrema laurentii that hydrolyzes apple cutin and clears colloidal polyester polyurethane.</title>
        <authorList>
            <consortium name="DOE Joint Genome Institute"/>
            <person name="Roman V.A."/>
            <person name="Bojanowski C."/>
            <person name="Crable B.R."/>
            <person name="Wagner D.N."/>
            <person name="Hung C.S."/>
            <person name="Nadeau L.J."/>
            <person name="Schratz L."/>
            <person name="Haridas S."/>
            <person name="Pangilinan J."/>
            <person name="Lipzen A."/>
            <person name="Na H."/>
            <person name="Yan M."/>
            <person name="Ng V."/>
            <person name="Grigoriev I.V."/>
            <person name="Spatafora J.W."/>
            <person name="Barlow D."/>
            <person name="Biffinger J."/>
            <person name="Kelley-Loughnane N."/>
            <person name="Varaljay V.A."/>
            <person name="Crookes-Goodson W.J."/>
        </authorList>
    </citation>
    <scope>NUCLEOTIDE SEQUENCE</scope>
    <source>
        <strain evidence="4">5307AH</strain>
    </source>
</reference>
<dbReference type="Gene3D" id="1.25.40.20">
    <property type="entry name" value="Ankyrin repeat-containing domain"/>
    <property type="match status" value="1"/>
</dbReference>
<evidence type="ECO:0000313" key="4">
    <source>
        <dbReference type="EMBL" id="KAK1927635.1"/>
    </source>
</evidence>
<dbReference type="Pfam" id="PF12796">
    <property type="entry name" value="Ank_2"/>
    <property type="match status" value="1"/>
</dbReference>
<evidence type="ECO:0000256" key="2">
    <source>
        <dbReference type="ARBA" id="ARBA00023043"/>
    </source>
</evidence>
<evidence type="ECO:0000313" key="5">
    <source>
        <dbReference type="Proteomes" id="UP001182556"/>
    </source>
</evidence>
<comment type="caution">
    <text evidence="4">The sequence shown here is derived from an EMBL/GenBank/DDBJ whole genome shotgun (WGS) entry which is preliminary data.</text>
</comment>
<dbReference type="EMBL" id="JAODAN010000001">
    <property type="protein sequence ID" value="KAK1927635.1"/>
    <property type="molecule type" value="Genomic_DNA"/>
</dbReference>
<dbReference type="Proteomes" id="UP001182556">
    <property type="component" value="Unassembled WGS sequence"/>
</dbReference>
<organism evidence="4 5">
    <name type="scientific">Papiliotrema laurentii</name>
    <name type="common">Cryptococcus laurentii</name>
    <dbReference type="NCBI Taxonomy" id="5418"/>
    <lineage>
        <taxon>Eukaryota</taxon>
        <taxon>Fungi</taxon>
        <taxon>Dikarya</taxon>
        <taxon>Basidiomycota</taxon>
        <taxon>Agaricomycotina</taxon>
        <taxon>Tremellomycetes</taxon>
        <taxon>Tremellales</taxon>
        <taxon>Rhynchogastremaceae</taxon>
        <taxon>Papiliotrema</taxon>
    </lineage>
</organism>
<keyword evidence="1" id="KW-0677">Repeat</keyword>
<keyword evidence="2 3" id="KW-0040">ANK repeat</keyword>
<feature type="repeat" description="ANK" evidence="3">
    <location>
        <begin position="58"/>
        <end position="90"/>
    </location>
</feature>
<dbReference type="InterPro" id="IPR036770">
    <property type="entry name" value="Ankyrin_rpt-contain_sf"/>
</dbReference>
<dbReference type="PANTHER" id="PTHR24171">
    <property type="entry name" value="ANKYRIN REPEAT DOMAIN-CONTAINING PROTEIN 39-RELATED"/>
    <property type="match status" value="1"/>
</dbReference>
<accession>A0AAD9L8Z3</accession>
<proteinExistence type="predicted"/>
<sequence length="165" mass="17271">MSIDATPHSPTSALSGARTLPPEALELAQKLFDMARRNDPLLLEYLSAGIPPNLTNSEGDTLLMLAAYHGHAGLVAGLISRGADVNGLNGRGQSPLSGAVFKDHQDVVRVLVENGADARIGRPDSVQTAGMFKRAECAAIMGVTMEEALESLPQGVFIGPHGNMS</sequence>
<feature type="repeat" description="ANK" evidence="3">
    <location>
        <begin position="91"/>
        <end position="123"/>
    </location>
</feature>
<protein>
    <submittedName>
        <fullName evidence="4">Ankyrin</fullName>
    </submittedName>
</protein>
<dbReference type="PROSITE" id="PS50297">
    <property type="entry name" value="ANK_REP_REGION"/>
    <property type="match status" value="2"/>
</dbReference>
<dbReference type="PROSITE" id="PS50088">
    <property type="entry name" value="ANK_REPEAT"/>
    <property type="match status" value="2"/>
</dbReference>
<dbReference type="AlphaFoldDB" id="A0AAD9L8Z3"/>
<dbReference type="SUPFAM" id="SSF48403">
    <property type="entry name" value="Ankyrin repeat"/>
    <property type="match status" value="1"/>
</dbReference>
<evidence type="ECO:0000256" key="1">
    <source>
        <dbReference type="ARBA" id="ARBA00022737"/>
    </source>
</evidence>
<dbReference type="InterPro" id="IPR002110">
    <property type="entry name" value="Ankyrin_rpt"/>
</dbReference>
<dbReference type="SMART" id="SM00248">
    <property type="entry name" value="ANK"/>
    <property type="match status" value="2"/>
</dbReference>
<keyword evidence="5" id="KW-1185">Reference proteome</keyword>
<gene>
    <name evidence="4" type="ORF">DB88DRAFT_41951</name>
</gene>